<sequence length="298" mass="31796">MESTTPTQSLAHDLGRLGIWSATLRSEDPAHRGAITEAAAELEELGYGTIWLGGSPGVEQALPVLAATSRIAVATGILSIWSHEPADVAAAFTEANAAHGGRFVLGLGVSHGALTDRYRRPYSAMADYLTALDESPTPVPADRRMLAALGPRMLRLSRDRTGGAHPYLVTPEHTAEARDVLGEAAVLAPELKVVLDPDLDRARTTARAYLSRYLALPNYTNNLERLGFTEDDFREGGSDRLLAAVFALGDAETVRARADGFFAAGADHLALQVVTEDPANDIPLPAYRTLADTFGLGR</sequence>
<evidence type="ECO:0000313" key="2">
    <source>
        <dbReference type="EMBL" id="MCT2588909.1"/>
    </source>
</evidence>
<proteinExistence type="predicted"/>
<gene>
    <name evidence="2" type="ORF">LHJ74_02990</name>
</gene>
<dbReference type="SUPFAM" id="SSF51679">
    <property type="entry name" value="Bacterial luciferase-like"/>
    <property type="match status" value="1"/>
</dbReference>
<dbReference type="NCBIfam" id="TIGR03620">
    <property type="entry name" value="F420_MSMEG_4141"/>
    <property type="match status" value="1"/>
</dbReference>
<dbReference type="InterPro" id="IPR050766">
    <property type="entry name" value="Bact_Lucif_Oxidored"/>
</dbReference>
<evidence type="ECO:0000313" key="3">
    <source>
        <dbReference type="Proteomes" id="UP001156389"/>
    </source>
</evidence>
<keyword evidence="3" id="KW-1185">Reference proteome</keyword>
<dbReference type="InterPro" id="IPR011251">
    <property type="entry name" value="Luciferase-like_dom"/>
</dbReference>
<dbReference type="EMBL" id="JAJAGO010000001">
    <property type="protein sequence ID" value="MCT2588909.1"/>
    <property type="molecule type" value="Genomic_DNA"/>
</dbReference>
<reference evidence="2 3" key="1">
    <citation type="submission" date="2021-10" db="EMBL/GenBank/DDBJ databases">
        <title>Streptomyces gossypii sp. nov., isolated from soil collected from cotton field.</title>
        <authorList>
            <person name="Ge X."/>
            <person name="Chen X."/>
            <person name="Liu W."/>
        </authorList>
    </citation>
    <scope>NUCLEOTIDE SEQUENCE [LARGE SCALE GENOMIC DNA]</scope>
    <source>
        <strain evidence="2 3">N2-109</strain>
    </source>
</reference>
<dbReference type="Pfam" id="PF00296">
    <property type="entry name" value="Bac_luciferase"/>
    <property type="match status" value="1"/>
</dbReference>
<dbReference type="PANTHER" id="PTHR30137">
    <property type="entry name" value="LUCIFERASE-LIKE MONOOXYGENASE"/>
    <property type="match status" value="1"/>
</dbReference>
<protein>
    <submittedName>
        <fullName evidence="2">LLM class F420-dependent oxidoreductase</fullName>
    </submittedName>
</protein>
<feature type="domain" description="Luciferase-like" evidence="1">
    <location>
        <begin position="31"/>
        <end position="268"/>
    </location>
</feature>
<dbReference type="Proteomes" id="UP001156389">
    <property type="component" value="Unassembled WGS sequence"/>
</dbReference>
<evidence type="ECO:0000259" key="1">
    <source>
        <dbReference type="Pfam" id="PF00296"/>
    </source>
</evidence>
<organism evidence="2 3">
    <name type="scientific">Streptomyces gossypii</name>
    <dbReference type="NCBI Taxonomy" id="2883101"/>
    <lineage>
        <taxon>Bacteria</taxon>
        <taxon>Bacillati</taxon>
        <taxon>Actinomycetota</taxon>
        <taxon>Actinomycetes</taxon>
        <taxon>Kitasatosporales</taxon>
        <taxon>Streptomycetaceae</taxon>
        <taxon>Streptomyces</taxon>
    </lineage>
</organism>
<name>A0ABT2JNR9_9ACTN</name>
<dbReference type="PANTHER" id="PTHR30137:SF18">
    <property type="entry name" value="CONSERVED PROTEIN"/>
    <property type="match status" value="1"/>
</dbReference>
<dbReference type="InterPro" id="IPR019922">
    <property type="entry name" value="Lucif-like_OxRdatse_MSMEG_4141"/>
</dbReference>
<dbReference type="InterPro" id="IPR036661">
    <property type="entry name" value="Luciferase-like_sf"/>
</dbReference>
<accession>A0ABT2JNR9</accession>
<dbReference type="RefSeq" id="WP_260215845.1">
    <property type="nucleotide sequence ID" value="NZ_JAJAGO010000001.1"/>
</dbReference>
<comment type="caution">
    <text evidence="2">The sequence shown here is derived from an EMBL/GenBank/DDBJ whole genome shotgun (WGS) entry which is preliminary data.</text>
</comment>
<dbReference type="Gene3D" id="3.20.20.30">
    <property type="entry name" value="Luciferase-like domain"/>
    <property type="match status" value="1"/>
</dbReference>